<accession>A0AAQ4EUY3</accession>
<dbReference type="Proteomes" id="UP001321473">
    <property type="component" value="Unassembled WGS sequence"/>
</dbReference>
<sequence length="70" mass="7940">MSPLLTPMKRRVRHVCRVYRKTSGTGRAPTWKTSQSYGLLLTSRGSTENVTEEFPAMGVDGRQLLWKSDL</sequence>
<gene>
    <name evidence="1" type="ORF">V5799_020130</name>
</gene>
<proteinExistence type="predicted"/>
<comment type="caution">
    <text evidence="1">The sequence shown here is derived from an EMBL/GenBank/DDBJ whole genome shotgun (WGS) entry which is preliminary data.</text>
</comment>
<dbReference type="AlphaFoldDB" id="A0AAQ4EUY3"/>
<name>A0AAQ4EUY3_AMBAM</name>
<evidence type="ECO:0000313" key="1">
    <source>
        <dbReference type="EMBL" id="KAK8778530.1"/>
    </source>
</evidence>
<evidence type="ECO:0000313" key="2">
    <source>
        <dbReference type="Proteomes" id="UP001321473"/>
    </source>
</evidence>
<protein>
    <submittedName>
        <fullName evidence="1">Uncharacterized protein</fullName>
    </submittedName>
</protein>
<dbReference type="EMBL" id="JARKHS020010639">
    <property type="protein sequence ID" value="KAK8778530.1"/>
    <property type="molecule type" value="Genomic_DNA"/>
</dbReference>
<reference evidence="1 2" key="1">
    <citation type="journal article" date="2023" name="Arcadia Sci">
        <title>De novo assembly of a long-read Amblyomma americanum tick genome.</title>
        <authorList>
            <person name="Chou S."/>
            <person name="Poskanzer K.E."/>
            <person name="Rollins M."/>
            <person name="Thuy-Boun P.S."/>
        </authorList>
    </citation>
    <scope>NUCLEOTIDE SEQUENCE [LARGE SCALE GENOMIC DNA]</scope>
    <source>
        <strain evidence="1">F_SG_1</strain>
        <tissue evidence="1">Salivary glands</tissue>
    </source>
</reference>
<keyword evidence="2" id="KW-1185">Reference proteome</keyword>
<organism evidence="1 2">
    <name type="scientific">Amblyomma americanum</name>
    <name type="common">Lone star tick</name>
    <dbReference type="NCBI Taxonomy" id="6943"/>
    <lineage>
        <taxon>Eukaryota</taxon>
        <taxon>Metazoa</taxon>
        <taxon>Ecdysozoa</taxon>
        <taxon>Arthropoda</taxon>
        <taxon>Chelicerata</taxon>
        <taxon>Arachnida</taxon>
        <taxon>Acari</taxon>
        <taxon>Parasitiformes</taxon>
        <taxon>Ixodida</taxon>
        <taxon>Ixodoidea</taxon>
        <taxon>Ixodidae</taxon>
        <taxon>Amblyomminae</taxon>
        <taxon>Amblyomma</taxon>
    </lineage>
</organism>